<protein>
    <submittedName>
        <fullName evidence="1">Uncharacterized protein</fullName>
    </submittedName>
</protein>
<keyword evidence="2" id="KW-1185">Reference proteome</keyword>
<gene>
    <name evidence="1" type="ORF">HanXRQr2_Chr13g0606691</name>
</gene>
<dbReference type="AlphaFoldDB" id="A0A9K3EJN6"/>
<proteinExistence type="predicted"/>
<comment type="caution">
    <text evidence="1">The sequence shown here is derived from an EMBL/GenBank/DDBJ whole genome shotgun (WGS) entry which is preliminary data.</text>
</comment>
<dbReference type="EMBL" id="MNCJ02000328">
    <property type="protein sequence ID" value="KAF5774961.1"/>
    <property type="molecule type" value="Genomic_DNA"/>
</dbReference>
<name>A0A9K3EJN6_HELAN</name>
<reference evidence="1" key="2">
    <citation type="submission" date="2020-06" db="EMBL/GenBank/DDBJ databases">
        <title>Helianthus annuus Genome sequencing and assembly Release 2.</title>
        <authorList>
            <person name="Gouzy J."/>
            <person name="Langlade N."/>
            <person name="Munos S."/>
        </authorList>
    </citation>
    <scope>NUCLEOTIDE SEQUENCE</scope>
    <source>
        <tissue evidence="1">Leaves</tissue>
    </source>
</reference>
<evidence type="ECO:0000313" key="1">
    <source>
        <dbReference type="EMBL" id="KAF5774961.1"/>
    </source>
</evidence>
<sequence length="58" mass="6640">MNNQLVIRLIGYHQQPSNDGSLVSSFHVDKILSLFEIFAALSYVCFPQIYKQILGHNM</sequence>
<reference evidence="1" key="1">
    <citation type="journal article" date="2017" name="Nature">
        <title>The sunflower genome provides insights into oil metabolism, flowering and Asterid evolution.</title>
        <authorList>
            <person name="Badouin H."/>
            <person name="Gouzy J."/>
            <person name="Grassa C.J."/>
            <person name="Murat F."/>
            <person name="Staton S.E."/>
            <person name="Cottret L."/>
            <person name="Lelandais-Briere C."/>
            <person name="Owens G.L."/>
            <person name="Carrere S."/>
            <person name="Mayjonade B."/>
            <person name="Legrand L."/>
            <person name="Gill N."/>
            <person name="Kane N.C."/>
            <person name="Bowers J.E."/>
            <person name="Hubner S."/>
            <person name="Bellec A."/>
            <person name="Berard A."/>
            <person name="Berges H."/>
            <person name="Blanchet N."/>
            <person name="Boniface M.C."/>
            <person name="Brunel D."/>
            <person name="Catrice O."/>
            <person name="Chaidir N."/>
            <person name="Claudel C."/>
            <person name="Donnadieu C."/>
            <person name="Faraut T."/>
            <person name="Fievet G."/>
            <person name="Helmstetter N."/>
            <person name="King M."/>
            <person name="Knapp S.J."/>
            <person name="Lai Z."/>
            <person name="Le Paslier M.C."/>
            <person name="Lippi Y."/>
            <person name="Lorenzon L."/>
            <person name="Mandel J.R."/>
            <person name="Marage G."/>
            <person name="Marchand G."/>
            <person name="Marquand E."/>
            <person name="Bret-Mestries E."/>
            <person name="Morien E."/>
            <person name="Nambeesan S."/>
            <person name="Nguyen T."/>
            <person name="Pegot-Espagnet P."/>
            <person name="Pouilly N."/>
            <person name="Raftis F."/>
            <person name="Sallet E."/>
            <person name="Schiex T."/>
            <person name="Thomas J."/>
            <person name="Vandecasteele C."/>
            <person name="Vares D."/>
            <person name="Vear F."/>
            <person name="Vautrin S."/>
            <person name="Crespi M."/>
            <person name="Mangin B."/>
            <person name="Burke J.M."/>
            <person name="Salse J."/>
            <person name="Munos S."/>
            <person name="Vincourt P."/>
            <person name="Rieseberg L.H."/>
            <person name="Langlade N.B."/>
        </authorList>
    </citation>
    <scope>NUCLEOTIDE SEQUENCE</scope>
    <source>
        <tissue evidence="1">Leaves</tissue>
    </source>
</reference>
<evidence type="ECO:0000313" key="2">
    <source>
        <dbReference type="Proteomes" id="UP000215914"/>
    </source>
</evidence>
<organism evidence="1 2">
    <name type="scientific">Helianthus annuus</name>
    <name type="common">Common sunflower</name>
    <dbReference type="NCBI Taxonomy" id="4232"/>
    <lineage>
        <taxon>Eukaryota</taxon>
        <taxon>Viridiplantae</taxon>
        <taxon>Streptophyta</taxon>
        <taxon>Embryophyta</taxon>
        <taxon>Tracheophyta</taxon>
        <taxon>Spermatophyta</taxon>
        <taxon>Magnoliopsida</taxon>
        <taxon>eudicotyledons</taxon>
        <taxon>Gunneridae</taxon>
        <taxon>Pentapetalae</taxon>
        <taxon>asterids</taxon>
        <taxon>campanulids</taxon>
        <taxon>Asterales</taxon>
        <taxon>Asteraceae</taxon>
        <taxon>Asteroideae</taxon>
        <taxon>Heliantheae alliance</taxon>
        <taxon>Heliantheae</taxon>
        <taxon>Helianthus</taxon>
    </lineage>
</organism>
<dbReference type="Proteomes" id="UP000215914">
    <property type="component" value="Unassembled WGS sequence"/>
</dbReference>
<accession>A0A9K3EJN6</accession>
<dbReference type="Gramene" id="mRNA:HanXRQr2_Chr13g0606691">
    <property type="protein sequence ID" value="CDS:HanXRQr2_Chr13g0606691.1"/>
    <property type="gene ID" value="HanXRQr2_Chr13g0606691"/>
</dbReference>